<reference evidence="3 5" key="1">
    <citation type="submission" date="2015-11" db="EMBL/GenBank/DDBJ databases">
        <authorList>
            <consortium name="Pathogen Informatics"/>
        </authorList>
    </citation>
    <scope>NUCLEOTIDE SEQUENCE [LARGE SCALE GENOMIC DNA]</scope>
    <source>
        <strain evidence="3 5">006A-0059</strain>
    </source>
</reference>
<dbReference type="GO" id="GO:0005737">
    <property type="term" value="C:cytoplasm"/>
    <property type="evidence" value="ECO:0007669"/>
    <property type="project" value="TreeGrafter"/>
</dbReference>
<dbReference type="InterPro" id="IPR004408">
    <property type="entry name" value="Biotin_CoA_COase_ligase"/>
</dbReference>
<organism evidence="3 5">
    <name type="scientific">Campylobacter hyointestinalis subsp. hyointestinalis</name>
    <dbReference type="NCBI Taxonomy" id="91352"/>
    <lineage>
        <taxon>Bacteria</taxon>
        <taxon>Pseudomonadati</taxon>
        <taxon>Campylobacterota</taxon>
        <taxon>Epsilonproteobacteria</taxon>
        <taxon>Campylobacterales</taxon>
        <taxon>Campylobacteraceae</taxon>
        <taxon>Campylobacter</taxon>
    </lineage>
</organism>
<gene>
    <name evidence="3" type="primary">birA</name>
    <name evidence="4" type="ORF">CDQ78_02570</name>
    <name evidence="3" type="ORF">ERS686654_00851</name>
</gene>
<evidence type="ECO:0000313" key="6">
    <source>
        <dbReference type="Proteomes" id="UP000239685"/>
    </source>
</evidence>
<comment type="caution">
    <text evidence="3">The sequence shown here is derived from an EMBL/GenBank/DDBJ whole genome shotgun (WGS) entry which is preliminary data.</text>
</comment>
<evidence type="ECO:0000313" key="3">
    <source>
        <dbReference type="EMBL" id="CUU77348.1"/>
    </source>
</evidence>
<accession>A0A855N8C8</accession>
<evidence type="ECO:0000256" key="1">
    <source>
        <dbReference type="ARBA" id="ARBA00022598"/>
    </source>
</evidence>
<reference evidence="4 6" key="2">
    <citation type="submission" date="2017-06" db="EMBL/GenBank/DDBJ databases">
        <title>Updating the genomic taxonomy and epidemiology of Campylobacter hyointestinalis; discovery in New Zealand farmed ruminants.</title>
        <authorList>
            <person name="Wilkinson D.A."/>
            <person name="Fayaz A."/>
            <person name="Biggs P.J."/>
            <person name="Midwinter A.C."/>
        </authorList>
    </citation>
    <scope>NUCLEOTIDE SEQUENCE [LARGE SCALE GENOMIC DNA]</scope>
    <source>
        <strain evidence="4 6">S1614a</strain>
    </source>
</reference>
<accession>A0A0S4RTW1</accession>
<dbReference type="Gene3D" id="3.30.930.10">
    <property type="entry name" value="Bira Bifunctional Protein, Domain 2"/>
    <property type="match status" value="1"/>
</dbReference>
<evidence type="ECO:0000259" key="2">
    <source>
        <dbReference type="PROSITE" id="PS51733"/>
    </source>
</evidence>
<feature type="domain" description="BPL/LPL catalytic" evidence="2">
    <location>
        <begin position="1"/>
        <end position="173"/>
    </location>
</feature>
<dbReference type="Proteomes" id="UP000052237">
    <property type="component" value="Unassembled WGS sequence"/>
</dbReference>
<dbReference type="EC" id="6.3.4.15" evidence="3"/>
<dbReference type="AlphaFoldDB" id="A0A0S4RTW1"/>
<name>A0A0S4RTW1_CAMHY</name>
<dbReference type="PANTHER" id="PTHR12835">
    <property type="entry name" value="BIOTIN PROTEIN LIGASE"/>
    <property type="match status" value="1"/>
</dbReference>
<dbReference type="NCBIfam" id="NF006294">
    <property type="entry name" value="PRK08477.1"/>
    <property type="match status" value="1"/>
</dbReference>
<dbReference type="InterPro" id="IPR004143">
    <property type="entry name" value="BPL_LPL_catalytic"/>
</dbReference>
<dbReference type="PANTHER" id="PTHR12835:SF5">
    <property type="entry name" value="BIOTIN--PROTEIN LIGASE"/>
    <property type="match status" value="1"/>
</dbReference>
<dbReference type="EMBL" id="FAVB01000002">
    <property type="protein sequence ID" value="CUU77348.1"/>
    <property type="molecule type" value="Genomic_DNA"/>
</dbReference>
<dbReference type="GO" id="GO:0004077">
    <property type="term" value="F:biotin--[biotin carboxyl-carrier protein] ligase activity"/>
    <property type="evidence" value="ECO:0007669"/>
    <property type="project" value="UniProtKB-EC"/>
</dbReference>
<dbReference type="NCBIfam" id="TIGR00121">
    <property type="entry name" value="birA_ligase"/>
    <property type="match status" value="1"/>
</dbReference>
<dbReference type="PROSITE" id="PS51733">
    <property type="entry name" value="BPL_LPL_CATALYTIC"/>
    <property type="match status" value="1"/>
</dbReference>
<keyword evidence="1 3" id="KW-0436">Ligase</keyword>
<evidence type="ECO:0000313" key="5">
    <source>
        <dbReference type="Proteomes" id="UP000052237"/>
    </source>
</evidence>
<proteinExistence type="predicted"/>
<dbReference type="Pfam" id="PF03099">
    <property type="entry name" value="BPL_LplA_LipB"/>
    <property type="match status" value="1"/>
</dbReference>
<dbReference type="SUPFAM" id="SSF55681">
    <property type="entry name" value="Class II aaRS and biotin synthetases"/>
    <property type="match status" value="1"/>
</dbReference>
<dbReference type="Proteomes" id="UP000239685">
    <property type="component" value="Unassembled WGS sequence"/>
</dbReference>
<keyword evidence="5" id="KW-1185">Reference proteome</keyword>
<dbReference type="EMBL" id="NIQP01000002">
    <property type="protein sequence ID" value="PPB72460.1"/>
    <property type="molecule type" value="Genomic_DNA"/>
</dbReference>
<sequence length="211" mass="23611">MVVSFVESCPSTQEELIFMLKNAVITPPYALVASTQTNGVGSRGHSWQSDEGNLYFSFCINENDLANDVETASASIYFASLMGEFLKSCGSKLWIKWPNDFYLGDKKIGGVITTKIKSVYVCGMGINLKKSPSFANILDIDISVPNIVDGFINYLNLKISWKQIFSKYLIEFEKSRVFNTHIDGELTSLRDAILLNDGSIMIKDKKVYSLR</sequence>
<evidence type="ECO:0000313" key="4">
    <source>
        <dbReference type="EMBL" id="PPB72460.1"/>
    </source>
</evidence>
<protein>
    <submittedName>
        <fullName evidence="4">Biotin--[acetyl-CoA-carboxylase] ligase</fullName>
    </submittedName>
    <submittedName>
        <fullName evidence="3">Biotin--protein ligase</fullName>
        <ecNumber evidence="3">6.3.4.15</ecNumber>
    </submittedName>
</protein>
<dbReference type="InterPro" id="IPR045864">
    <property type="entry name" value="aa-tRNA-synth_II/BPL/LPL"/>
</dbReference>